<feature type="compositionally biased region" description="Polar residues" evidence="1">
    <location>
        <begin position="1135"/>
        <end position="1161"/>
    </location>
</feature>
<feature type="compositionally biased region" description="Gly residues" evidence="1">
    <location>
        <begin position="1169"/>
        <end position="1210"/>
    </location>
</feature>
<sequence length="1289" mass="127684">MTSSIYSPERNPERESGDSDAHVWTANSATISPPSKGRAVDAAKMYGAEIKMPTAQASVASFTTAAETKAGVMFHGDSNPYTIAGVPDVEPGEIKMEDHTSRSSTPRASIDDVDRLVHFRQRDPDASLVAQLPSRQPSFRSRSEGFEPAPLANAPHTTSAAADTGYLSRSASTKSSIGAHGRANTANQRISYPIPQEGSDDPQLLSDPRFQDAYISNPALSRAPQARRHGFRQRFGPAREHGLARSESQKSQLSFTEALQLPRQGQEDVDVSGSAGRPVVLGEGLVGADDGKGEKVYIPGSHPFETIPLSSPTKISNPVHNSNWSSTGGSNTSPSANNISTFFTTLNNNTVNDPSSQKPNKEKTWMGSAMIEPKWRSNQSKSRICRYICMTVVALAIVSAAIIGLGTYAYKQHVDAEQHKASHSSVSTPSTSATVSSQTSSPMVVPTTTLTPSITIPLASATSSLPTTAPAPTTLVTVTVQAAPTAISTSDTSVTPVTHTIEPAKKSFFARLNVFARGPFYQPVGGGSPSGTDAGTGAGSSTNSSLPANHGGISRHSTPGGDQDPPYPDSSPEYPPAAEDPISSNPMEGSAGPPPIDPNQGSTKSRKPSFGVLSSTTTAPIDDPYSQGSGTGDPNDSLGGATGTGQQSGKNSYAGTTGTGPNGDKNAYNDPTQDEDPYSGDGQEAGSKPASKYGDAGDGGLGGNGYDDPTDKSASDDDYGPNNDYDPTGMDQKYGGQSGPQGLAGQDSTGSLNPYGKPSSGTHNPASSLGSDQYDPAANGLGGGAGDDKYSAGGAGSDSLGANSAGQYAQGNDNSGLGGLNGASQKSSQLPDYGEEGGSRLPNGPGVSSGPGSEPHPVSSVTVSGSGGGSSRSKTSQKSSSDGSVGTGSTDPNSKKRNIPRQAPGGGSGSSYSSSSASNAGGASAAGSVNSASQDTASAGSDPNSLAGGSSGSKHKASSGSSSMSNPMSGAAGDDESSASSDLGSSDPQTGSSGTSPATDKAYSGGASSKPPMSGAGSSGGQGSSQQGYGQGGDQSFGQGSNGQGFGLNPDGIYGGAGQTDLFSDSDDGFSGGSSQGGTSGLGGYSGGSDGGMDGKNAQGGDGLGGDADPGEGSSDPGEGGYDTNGEGGNPYTPGGSSDPYNSGGTGTPSPYSKSTTSQRSYYGDNSLPGGGAGDNSYGGGSSGDDELGVGGGGSDGSFGGNAGGAGSNNGMGPNSQAPPKSSKSYGTNPAGSLPSSSASSAGGADGAGSASPGADSQGSDSFGSTPGGDGSARSSKPQPDSRTSSGAT</sequence>
<feature type="compositionally biased region" description="Polar residues" evidence="1">
    <location>
        <begin position="934"/>
        <end position="944"/>
    </location>
</feature>
<feature type="compositionally biased region" description="Low complexity" evidence="1">
    <location>
        <begin position="842"/>
        <end position="864"/>
    </location>
</feature>
<feature type="compositionally biased region" description="Low complexity" evidence="1">
    <location>
        <begin position="958"/>
        <end position="987"/>
    </location>
</feature>
<gene>
    <name evidence="3" type="ORF">LTR78_004990</name>
</gene>
<feature type="compositionally biased region" description="Polar residues" evidence="1">
    <location>
        <begin position="988"/>
        <end position="998"/>
    </location>
</feature>
<feature type="compositionally biased region" description="Low complexity" evidence="1">
    <location>
        <begin position="1230"/>
        <end position="1262"/>
    </location>
</feature>
<evidence type="ECO:0000313" key="4">
    <source>
        <dbReference type="Proteomes" id="UP001274830"/>
    </source>
</evidence>
<dbReference type="Proteomes" id="UP001274830">
    <property type="component" value="Unassembled WGS sequence"/>
</dbReference>
<reference evidence="3" key="1">
    <citation type="submission" date="2023-07" db="EMBL/GenBank/DDBJ databases">
        <title>Black Yeasts Isolated from many extreme environments.</title>
        <authorList>
            <person name="Coleine C."/>
            <person name="Stajich J.E."/>
            <person name="Selbmann L."/>
        </authorList>
    </citation>
    <scope>NUCLEOTIDE SEQUENCE</scope>
    <source>
        <strain evidence="3">CCFEE 5485</strain>
    </source>
</reference>
<keyword evidence="2" id="KW-0812">Transmembrane</keyword>
<feature type="compositionally biased region" description="Gly residues" evidence="1">
    <location>
        <begin position="1070"/>
        <end position="1108"/>
    </location>
</feature>
<feature type="compositionally biased region" description="Polar residues" evidence="1">
    <location>
        <begin position="1218"/>
        <end position="1228"/>
    </location>
</feature>
<feature type="compositionally biased region" description="Low complexity" evidence="1">
    <location>
        <begin position="910"/>
        <end position="933"/>
    </location>
</feature>
<feature type="transmembrane region" description="Helical" evidence="2">
    <location>
        <begin position="384"/>
        <end position="410"/>
    </location>
</feature>
<feature type="compositionally biased region" description="Polar residues" evidence="1">
    <location>
        <begin position="644"/>
        <end position="656"/>
    </location>
</feature>
<feature type="compositionally biased region" description="Gly residues" evidence="1">
    <location>
        <begin position="1017"/>
        <end position="1046"/>
    </location>
</feature>
<comment type="caution">
    <text evidence="3">The sequence shown here is derived from an EMBL/GenBank/DDBJ whole genome shotgun (WGS) entry which is preliminary data.</text>
</comment>
<feature type="compositionally biased region" description="Low complexity" evidence="1">
    <location>
        <begin position="871"/>
        <end position="891"/>
    </location>
</feature>
<feature type="region of interest" description="Disordered" evidence="1">
    <location>
        <begin position="421"/>
        <end position="444"/>
    </location>
</feature>
<feature type="compositionally biased region" description="Low complexity" evidence="1">
    <location>
        <begin position="1004"/>
        <end position="1016"/>
    </location>
</feature>
<feature type="compositionally biased region" description="Polar residues" evidence="1">
    <location>
        <begin position="759"/>
        <end position="771"/>
    </location>
</feature>
<feature type="compositionally biased region" description="Polar residues" evidence="1">
    <location>
        <begin position="155"/>
        <end position="176"/>
    </location>
</feature>
<feature type="compositionally biased region" description="Basic and acidic residues" evidence="1">
    <location>
        <begin position="10"/>
        <end position="21"/>
    </location>
</feature>
<feature type="region of interest" description="Disordered" evidence="1">
    <location>
        <begin position="1"/>
        <end position="37"/>
    </location>
</feature>
<feature type="compositionally biased region" description="Low complexity" evidence="1">
    <location>
        <begin position="423"/>
        <end position="444"/>
    </location>
</feature>
<evidence type="ECO:0000256" key="1">
    <source>
        <dbReference type="SAM" id="MobiDB-lite"/>
    </source>
</evidence>
<keyword evidence="2" id="KW-1133">Transmembrane helix</keyword>
<name>A0AAE0WNV0_9PEZI</name>
<feature type="compositionally biased region" description="Gly residues" evidence="1">
    <location>
        <begin position="1118"/>
        <end position="1129"/>
    </location>
</feature>
<feature type="compositionally biased region" description="Polar residues" evidence="1">
    <location>
        <begin position="1273"/>
        <end position="1289"/>
    </location>
</feature>
<keyword evidence="2" id="KW-0472">Membrane</keyword>
<dbReference type="EMBL" id="JAUTXT010000016">
    <property type="protein sequence ID" value="KAK3675056.1"/>
    <property type="molecule type" value="Genomic_DNA"/>
</dbReference>
<feature type="compositionally biased region" description="Pro residues" evidence="1">
    <location>
        <begin position="565"/>
        <end position="575"/>
    </location>
</feature>
<feature type="compositionally biased region" description="Gly residues" evidence="1">
    <location>
        <begin position="696"/>
        <end position="705"/>
    </location>
</feature>
<organism evidence="3 4">
    <name type="scientific">Recurvomyces mirabilis</name>
    <dbReference type="NCBI Taxonomy" id="574656"/>
    <lineage>
        <taxon>Eukaryota</taxon>
        <taxon>Fungi</taxon>
        <taxon>Dikarya</taxon>
        <taxon>Ascomycota</taxon>
        <taxon>Pezizomycotina</taxon>
        <taxon>Dothideomycetes</taxon>
        <taxon>Dothideomycetidae</taxon>
        <taxon>Mycosphaerellales</taxon>
        <taxon>Teratosphaeriaceae</taxon>
        <taxon>Recurvomyces</taxon>
    </lineage>
</organism>
<accession>A0AAE0WNV0</accession>
<evidence type="ECO:0000313" key="3">
    <source>
        <dbReference type="EMBL" id="KAK3675056.1"/>
    </source>
</evidence>
<proteinExistence type="predicted"/>
<feature type="compositionally biased region" description="Gly residues" evidence="1">
    <location>
        <begin position="524"/>
        <end position="538"/>
    </location>
</feature>
<evidence type="ECO:0000256" key="2">
    <source>
        <dbReference type="SAM" id="Phobius"/>
    </source>
</evidence>
<keyword evidence="4" id="KW-1185">Reference proteome</keyword>
<protein>
    <submittedName>
        <fullName evidence="3">Uncharacterized protein</fullName>
    </submittedName>
</protein>
<feature type="region of interest" description="Disordered" evidence="1">
    <location>
        <begin position="523"/>
        <end position="1289"/>
    </location>
</feature>
<feature type="compositionally biased region" description="Low complexity" evidence="1">
    <location>
        <begin position="797"/>
        <end position="815"/>
    </location>
</feature>
<feature type="region of interest" description="Disordered" evidence="1">
    <location>
        <begin position="127"/>
        <end position="208"/>
    </location>
</feature>